<accession>A0ABR8QB90</accession>
<evidence type="ECO:0000313" key="1">
    <source>
        <dbReference type="EMBL" id="MBD7917697.1"/>
    </source>
</evidence>
<comment type="caution">
    <text evidence="1">The sequence shown here is derived from an EMBL/GenBank/DDBJ whole genome shotgun (WGS) entry which is preliminary data.</text>
</comment>
<sequence>MTDTPGPPLTRYASIVATNLATPWPYHLVHLATGPDDVRAPADLYPAFHTSFDWHSCVHMHWLGVEVLRAGHEDATLRARIDANLTAGRIAGEVAYLRAHPAFERPYGWAWAARLAASCRAAADAGDPDTARWADATAPLADTVLDLAERWLARVEHPVRHGVHSNTAFGLALLLTAADDLRRTASADALRSHARRLFGRDRDWPARWERSGHDFLSPGLAEADLMARALPAEELRPWFAGFLPRPDDLVSPARVVDPTDGHAVHLDGLNLSRAGALFRLAHALDDPTLRDAGDRLLAAGLAALENEDFVATHWLASFAWDATASR</sequence>
<dbReference type="RefSeq" id="WP_191781083.1">
    <property type="nucleotide sequence ID" value="NZ_JACSQV010000003.1"/>
</dbReference>
<dbReference type="Pfam" id="PF11199">
    <property type="entry name" value="DUF2891"/>
    <property type="match status" value="1"/>
</dbReference>
<protein>
    <submittedName>
        <fullName evidence="1">DUF2891 family protein</fullName>
    </submittedName>
</protein>
<reference evidence="1 2" key="1">
    <citation type="submission" date="2020-08" db="EMBL/GenBank/DDBJ databases">
        <title>A Genomic Blueprint of the Chicken Gut Microbiome.</title>
        <authorList>
            <person name="Gilroy R."/>
            <person name="Ravi A."/>
            <person name="Getino M."/>
            <person name="Pursley I."/>
            <person name="Horton D.L."/>
            <person name="Alikhan N.-F."/>
            <person name="Baker D."/>
            <person name="Gharbi K."/>
            <person name="Hall N."/>
            <person name="Watson M."/>
            <person name="Adriaenssens E.M."/>
            <person name="Foster-Nyarko E."/>
            <person name="Jarju S."/>
            <person name="Secka A."/>
            <person name="Antonio M."/>
            <person name="Oren A."/>
            <person name="Chaudhuri R."/>
            <person name="La Ragione R.M."/>
            <person name="Hildebrand F."/>
            <person name="Pallen M.J."/>
        </authorList>
    </citation>
    <scope>NUCLEOTIDE SEQUENCE [LARGE SCALE GENOMIC DNA]</scope>
    <source>
        <strain evidence="1 2">Sa3CUA2</strain>
    </source>
</reference>
<gene>
    <name evidence="1" type="ORF">H9657_05305</name>
</gene>
<keyword evidence="2" id="KW-1185">Reference proteome</keyword>
<dbReference type="InterPro" id="IPR021365">
    <property type="entry name" value="DUF2891"/>
</dbReference>
<dbReference type="EMBL" id="JACSQV010000003">
    <property type="protein sequence ID" value="MBD7917697.1"/>
    <property type="molecule type" value="Genomic_DNA"/>
</dbReference>
<organism evidence="1 2">
    <name type="scientific">Cellulomonas avistercoris</name>
    <dbReference type="NCBI Taxonomy" id="2762242"/>
    <lineage>
        <taxon>Bacteria</taxon>
        <taxon>Bacillati</taxon>
        <taxon>Actinomycetota</taxon>
        <taxon>Actinomycetes</taxon>
        <taxon>Micrococcales</taxon>
        <taxon>Cellulomonadaceae</taxon>
        <taxon>Cellulomonas</taxon>
    </lineage>
</organism>
<evidence type="ECO:0000313" key="2">
    <source>
        <dbReference type="Proteomes" id="UP000604241"/>
    </source>
</evidence>
<name>A0ABR8QB90_9CELL</name>
<proteinExistence type="predicted"/>
<dbReference type="Proteomes" id="UP000604241">
    <property type="component" value="Unassembled WGS sequence"/>
</dbReference>